<accession>A0A1B0A2G1</accession>
<evidence type="ECO:0000313" key="1">
    <source>
        <dbReference type="EnsemblMetazoa" id="GPAI032433-PA"/>
    </source>
</evidence>
<organism evidence="1 2">
    <name type="scientific">Glossina pallidipes</name>
    <name type="common">Tsetse fly</name>
    <dbReference type="NCBI Taxonomy" id="7398"/>
    <lineage>
        <taxon>Eukaryota</taxon>
        <taxon>Metazoa</taxon>
        <taxon>Ecdysozoa</taxon>
        <taxon>Arthropoda</taxon>
        <taxon>Hexapoda</taxon>
        <taxon>Insecta</taxon>
        <taxon>Pterygota</taxon>
        <taxon>Neoptera</taxon>
        <taxon>Endopterygota</taxon>
        <taxon>Diptera</taxon>
        <taxon>Brachycera</taxon>
        <taxon>Muscomorpha</taxon>
        <taxon>Hippoboscoidea</taxon>
        <taxon>Glossinidae</taxon>
        <taxon>Glossina</taxon>
    </lineage>
</organism>
<name>A0A1B0A2G1_GLOPL</name>
<sequence>MLLYSLLAAWHSCKSREGRIIHTSNIEQNKTLEIKQNTELDRDALVCTSVKIGGITVFCFLNCYTPLILASHFATCYSMIRQNNVEFIMSAKSCYKLRKNL</sequence>
<reference evidence="2" key="1">
    <citation type="submission" date="2014-03" db="EMBL/GenBank/DDBJ databases">
        <authorList>
            <person name="Aksoy S."/>
            <person name="Warren W."/>
            <person name="Wilson R.K."/>
        </authorList>
    </citation>
    <scope>NUCLEOTIDE SEQUENCE [LARGE SCALE GENOMIC DNA]</scope>
    <source>
        <strain evidence="2">IAEA</strain>
    </source>
</reference>
<proteinExistence type="predicted"/>
<protein>
    <submittedName>
        <fullName evidence="1">Uncharacterized protein</fullName>
    </submittedName>
</protein>
<reference evidence="1" key="2">
    <citation type="submission" date="2020-05" db="UniProtKB">
        <authorList>
            <consortium name="EnsemblMetazoa"/>
        </authorList>
    </citation>
    <scope>IDENTIFICATION</scope>
    <source>
        <strain evidence="1">IAEA</strain>
    </source>
</reference>
<dbReference type="VEuPathDB" id="VectorBase:GPAI032433"/>
<keyword evidence="2" id="KW-1185">Reference proteome</keyword>
<dbReference type="EnsemblMetazoa" id="GPAI032433-RA">
    <property type="protein sequence ID" value="GPAI032433-PA"/>
    <property type="gene ID" value="GPAI032433"/>
</dbReference>
<evidence type="ECO:0000313" key="2">
    <source>
        <dbReference type="Proteomes" id="UP000092445"/>
    </source>
</evidence>
<dbReference type="AlphaFoldDB" id="A0A1B0A2G1"/>
<dbReference type="Proteomes" id="UP000092445">
    <property type="component" value="Unassembled WGS sequence"/>
</dbReference>